<dbReference type="InterPro" id="IPR045082">
    <property type="entry name" value="ATP_syn_F0_a_bact/chloroplast"/>
</dbReference>
<dbReference type="SUPFAM" id="SSF81336">
    <property type="entry name" value="F1F0 ATP synthase subunit A"/>
    <property type="match status" value="1"/>
</dbReference>
<dbReference type="EMBL" id="JAACYA010000002">
    <property type="protein sequence ID" value="MBK3333279.1"/>
    <property type="molecule type" value="Genomic_DNA"/>
</dbReference>
<feature type="transmembrane region" description="Helical" evidence="11">
    <location>
        <begin position="26"/>
        <end position="49"/>
    </location>
</feature>
<keyword evidence="4 11" id="KW-0138">CF(0)</keyword>
<keyword evidence="6 11" id="KW-0375">Hydrogen ion transport</keyword>
<dbReference type="CDD" id="cd00310">
    <property type="entry name" value="ATP-synt_Fo_a_6"/>
    <property type="match status" value="1"/>
</dbReference>
<evidence type="ECO:0000256" key="9">
    <source>
        <dbReference type="ARBA" id="ARBA00023136"/>
    </source>
</evidence>
<dbReference type="PROSITE" id="PS00449">
    <property type="entry name" value="ATPASE_A"/>
    <property type="match status" value="1"/>
</dbReference>
<dbReference type="Gene3D" id="1.20.120.220">
    <property type="entry name" value="ATP synthase, F0 complex, subunit A"/>
    <property type="match status" value="1"/>
</dbReference>
<feature type="transmembrane region" description="Helical" evidence="11">
    <location>
        <begin position="147"/>
        <end position="167"/>
    </location>
</feature>
<dbReference type="InterPro" id="IPR035908">
    <property type="entry name" value="F0_ATP_A_sf"/>
</dbReference>
<evidence type="ECO:0000256" key="2">
    <source>
        <dbReference type="ARBA" id="ARBA00006810"/>
    </source>
</evidence>
<dbReference type="PANTHER" id="PTHR42823">
    <property type="entry name" value="ATP SYNTHASE SUBUNIT A, CHLOROPLASTIC"/>
    <property type="match status" value="1"/>
</dbReference>
<gene>
    <name evidence="11" type="primary">atpB</name>
    <name evidence="12" type="ORF">GWK41_09370</name>
</gene>
<sequence length="245" mass="27615">MGVEKVFTKELMDFGYIQIWGIKLHLVLTDVVVTTWVAMAVVSVISFFLTRNLSVKSPSLRQILAETVIVAMAKQIRDFSQTPVFPFFSLIATMWIFVAFSNLIGMVPPFHTPTGNIAAVAGLSTITFFSIYYYGVRFHGIGYFKKFFEPVFILFPLNVIGEFGRILSLTFRLFGNMLGWDLIIAILVLLTGLLVPVPMMLFNIVGDIIQAYLFGVLTLAYIVAGLRVEEIDKKLSGIKEDWYEI</sequence>
<feature type="transmembrane region" description="Helical" evidence="11">
    <location>
        <begin position="117"/>
        <end position="135"/>
    </location>
</feature>
<keyword evidence="13" id="KW-1185">Reference proteome</keyword>
<feature type="transmembrane region" description="Helical" evidence="11">
    <location>
        <begin position="179"/>
        <end position="202"/>
    </location>
</feature>
<evidence type="ECO:0000313" key="13">
    <source>
        <dbReference type="Proteomes" id="UP000772812"/>
    </source>
</evidence>
<name>A0ABS1GK08_9AQUI</name>
<evidence type="ECO:0000256" key="6">
    <source>
        <dbReference type="ARBA" id="ARBA00022781"/>
    </source>
</evidence>
<keyword evidence="11" id="KW-1003">Cell membrane</keyword>
<evidence type="ECO:0000256" key="3">
    <source>
        <dbReference type="ARBA" id="ARBA00022448"/>
    </source>
</evidence>
<evidence type="ECO:0000256" key="10">
    <source>
        <dbReference type="ARBA" id="ARBA00023310"/>
    </source>
</evidence>
<keyword evidence="8 11" id="KW-0406">Ion transport</keyword>
<evidence type="ECO:0000256" key="11">
    <source>
        <dbReference type="HAMAP-Rule" id="MF_01393"/>
    </source>
</evidence>
<dbReference type="HAMAP" id="MF_01393">
    <property type="entry name" value="ATP_synth_a_bact"/>
    <property type="match status" value="1"/>
</dbReference>
<reference evidence="12 13" key="1">
    <citation type="journal article" date="2021" name="Syst. Appl. Microbiol.">
        <title>Persephonella atlantica sp. nov.: How to adapt to physico-chemical gradients in high temperature hydrothermal habitats.</title>
        <authorList>
            <person name="Francois D.X."/>
            <person name="Godfroy A."/>
            <person name="Mathien C."/>
            <person name="Aube J."/>
            <person name="Cathalot C."/>
            <person name="Lesongeur F."/>
            <person name="L'Haridon S."/>
            <person name="Philippon X."/>
            <person name="Roussel E.G."/>
        </authorList>
    </citation>
    <scope>NUCLEOTIDE SEQUENCE [LARGE SCALE GENOMIC DNA]</scope>
    <source>
        <strain evidence="12 13">MO1340</strain>
    </source>
</reference>
<organism evidence="12 13">
    <name type="scientific">Persephonella atlantica</name>
    <dbReference type="NCBI Taxonomy" id="2699429"/>
    <lineage>
        <taxon>Bacteria</taxon>
        <taxon>Pseudomonadati</taxon>
        <taxon>Aquificota</taxon>
        <taxon>Aquificia</taxon>
        <taxon>Aquificales</taxon>
        <taxon>Hydrogenothermaceae</taxon>
        <taxon>Persephonella</taxon>
    </lineage>
</organism>
<evidence type="ECO:0000256" key="5">
    <source>
        <dbReference type="ARBA" id="ARBA00022692"/>
    </source>
</evidence>
<dbReference type="PRINTS" id="PR00123">
    <property type="entry name" value="ATPASEA"/>
</dbReference>
<keyword evidence="7 11" id="KW-1133">Transmembrane helix</keyword>
<dbReference type="InterPro" id="IPR000568">
    <property type="entry name" value="ATP_synth_F0_asu"/>
</dbReference>
<dbReference type="InterPro" id="IPR023011">
    <property type="entry name" value="ATP_synth_F0_asu_AS"/>
</dbReference>
<comment type="similarity">
    <text evidence="2 11">Belongs to the ATPase A chain family.</text>
</comment>
<evidence type="ECO:0000313" key="12">
    <source>
        <dbReference type="EMBL" id="MBK3333279.1"/>
    </source>
</evidence>
<keyword evidence="5 11" id="KW-0812">Transmembrane</keyword>
<evidence type="ECO:0000256" key="4">
    <source>
        <dbReference type="ARBA" id="ARBA00022547"/>
    </source>
</evidence>
<evidence type="ECO:0000256" key="1">
    <source>
        <dbReference type="ARBA" id="ARBA00004141"/>
    </source>
</evidence>
<dbReference type="PANTHER" id="PTHR42823:SF3">
    <property type="entry name" value="ATP SYNTHASE SUBUNIT A, CHLOROPLASTIC"/>
    <property type="match status" value="1"/>
</dbReference>
<comment type="subcellular location">
    <subcellularLocation>
        <location evidence="11">Cell membrane</location>
        <topology evidence="11">Multi-pass membrane protein</topology>
    </subcellularLocation>
    <subcellularLocation>
        <location evidence="1">Membrane</location>
        <topology evidence="1">Multi-pass membrane protein</topology>
    </subcellularLocation>
</comment>
<feature type="transmembrane region" description="Helical" evidence="11">
    <location>
        <begin position="208"/>
        <end position="226"/>
    </location>
</feature>
<keyword evidence="3 11" id="KW-0813">Transport</keyword>
<evidence type="ECO:0000256" key="8">
    <source>
        <dbReference type="ARBA" id="ARBA00023065"/>
    </source>
</evidence>
<feature type="transmembrane region" description="Helical" evidence="11">
    <location>
        <begin position="84"/>
        <end position="105"/>
    </location>
</feature>
<dbReference type="Pfam" id="PF00119">
    <property type="entry name" value="ATP-synt_A"/>
    <property type="match status" value="1"/>
</dbReference>
<proteinExistence type="inferred from homology"/>
<comment type="function">
    <text evidence="11">Key component of the proton channel; it plays a direct role in the translocation of protons across the membrane.</text>
</comment>
<evidence type="ECO:0000256" key="7">
    <source>
        <dbReference type="ARBA" id="ARBA00022989"/>
    </source>
</evidence>
<keyword evidence="9 11" id="KW-0472">Membrane</keyword>
<comment type="caution">
    <text evidence="12">The sequence shown here is derived from an EMBL/GenBank/DDBJ whole genome shotgun (WGS) entry which is preliminary data.</text>
</comment>
<dbReference type="Proteomes" id="UP000772812">
    <property type="component" value="Unassembled WGS sequence"/>
</dbReference>
<keyword evidence="10 11" id="KW-0066">ATP synthesis</keyword>
<accession>A0ABS1GK08</accession>
<dbReference type="RefSeq" id="WP_200674805.1">
    <property type="nucleotide sequence ID" value="NZ_JAACYA010000002.1"/>
</dbReference>
<protein>
    <recommendedName>
        <fullName evidence="11">ATP synthase subunit a</fullName>
    </recommendedName>
    <alternativeName>
        <fullName evidence="11">ATP synthase F0 sector subunit a</fullName>
    </alternativeName>
    <alternativeName>
        <fullName evidence="11">F-ATPase subunit 6</fullName>
    </alternativeName>
</protein>